<feature type="compositionally biased region" description="Basic and acidic residues" evidence="1">
    <location>
        <begin position="56"/>
        <end position="70"/>
    </location>
</feature>
<gene>
    <name evidence="2" type="ORF">B0I08_105226</name>
</gene>
<evidence type="ECO:0000313" key="3">
    <source>
        <dbReference type="Proteomes" id="UP000237983"/>
    </source>
</evidence>
<organism evidence="2 3">
    <name type="scientific">Glaciihabitans tibetensis</name>
    <dbReference type="NCBI Taxonomy" id="1266600"/>
    <lineage>
        <taxon>Bacteria</taxon>
        <taxon>Bacillati</taxon>
        <taxon>Actinomycetota</taxon>
        <taxon>Actinomycetes</taxon>
        <taxon>Micrococcales</taxon>
        <taxon>Microbacteriaceae</taxon>
        <taxon>Glaciihabitans</taxon>
    </lineage>
</organism>
<evidence type="ECO:0008006" key="4">
    <source>
        <dbReference type="Google" id="ProtNLM"/>
    </source>
</evidence>
<feature type="compositionally biased region" description="Low complexity" evidence="1">
    <location>
        <begin position="108"/>
        <end position="118"/>
    </location>
</feature>
<name>A0A2T0VD07_9MICO</name>
<feature type="compositionally biased region" description="Low complexity" evidence="1">
    <location>
        <begin position="210"/>
        <end position="245"/>
    </location>
</feature>
<reference evidence="2 3" key="1">
    <citation type="submission" date="2018-03" db="EMBL/GenBank/DDBJ databases">
        <title>Genomic Encyclopedia of Type Strains, Phase III (KMG-III): the genomes of soil and plant-associated and newly described type strains.</title>
        <authorList>
            <person name="Whitman W."/>
        </authorList>
    </citation>
    <scope>NUCLEOTIDE SEQUENCE [LARGE SCALE GENOMIC DNA]</scope>
    <source>
        <strain evidence="2 3">CGMCC 1.12484</strain>
    </source>
</reference>
<accession>A0A2T0VD07</accession>
<protein>
    <recommendedName>
        <fullName evidence="4">F0F1-type ATP synthase membrane subunit b/b</fullName>
    </recommendedName>
</protein>
<dbReference type="RefSeq" id="WP_146134390.1">
    <property type="nucleotide sequence ID" value="NZ_PVTL01000005.1"/>
</dbReference>
<feature type="compositionally biased region" description="Gly residues" evidence="1">
    <location>
        <begin position="35"/>
        <end position="45"/>
    </location>
</feature>
<dbReference type="OrthoDB" id="4578793at2"/>
<evidence type="ECO:0000313" key="2">
    <source>
        <dbReference type="EMBL" id="PRY68061.1"/>
    </source>
</evidence>
<feature type="compositionally biased region" description="Pro residues" evidence="1">
    <location>
        <begin position="1"/>
        <end position="12"/>
    </location>
</feature>
<dbReference type="Proteomes" id="UP000237983">
    <property type="component" value="Unassembled WGS sequence"/>
</dbReference>
<feature type="region of interest" description="Disordered" evidence="1">
    <location>
        <begin position="198"/>
        <end position="285"/>
    </location>
</feature>
<dbReference type="AlphaFoldDB" id="A0A2T0VD07"/>
<feature type="region of interest" description="Disordered" evidence="1">
    <location>
        <begin position="1"/>
        <end position="90"/>
    </location>
</feature>
<evidence type="ECO:0000256" key="1">
    <source>
        <dbReference type="SAM" id="MobiDB-lite"/>
    </source>
</evidence>
<keyword evidence="3" id="KW-1185">Reference proteome</keyword>
<dbReference type="EMBL" id="PVTL01000005">
    <property type="protein sequence ID" value="PRY68061.1"/>
    <property type="molecule type" value="Genomic_DNA"/>
</dbReference>
<sequence>MSNSYPPVPPAGATPGTPASAGTSPPVVFDSGSGASAGVGSGFGSGSSSDSGTGAKAKEQASHVAGDAKEATQQVAGTAKEEASKVAGEVKTQAKDLFKQTSSELKEQAGAQQQRAAAGLHTLSDELKSMADNSDGGGVAADLVQQVASRASGVASWLEDRDPGTLLDDVRDFARRKPGTFIGLAAVAGVLAGRLTRSLVSGGDDDDSDAASAPSTSTSSTARRATSPATHVAAPPVSGTPPTVTGVGGDAGFVAGRPLGSDPLGTDPLGTNPLGTDPLRGERRP</sequence>
<feature type="region of interest" description="Disordered" evidence="1">
    <location>
        <begin position="99"/>
        <end position="118"/>
    </location>
</feature>
<comment type="caution">
    <text evidence="2">The sequence shown here is derived from an EMBL/GenBank/DDBJ whole genome shotgun (WGS) entry which is preliminary data.</text>
</comment>
<feature type="compositionally biased region" description="Low complexity" evidence="1">
    <location>
        <begin position="13"/>
        <end position="34"/>
    </location>
</feature>
<proteinExistence type="predicted"/>